<evidence type="ECO:0008006" key="4">
    <source>
        <dbReference type="Google" id="ProtNLM"/>
    </source>
</evidence>
<sequence length="105" mass="10580">MNRTRKLGISTAAALTMATGMALLASATPAQAAPNCQTGGQIGQDGGSGWASCTGVTSARVQIRCQDSGGNQGVVSGNWVGPGSISSARCQAGTWLVTVTYQYQV</sequence>
<dbReference type="AlphaFoldDB" id="A0A1C4UJY4"/>
<organism evidence="2 3">
    <name type="scientific">Micromonospora echinospora</name>
    <name type="common">Micromonospora purpurea</name>
    <dbReference type="NCBI Taxonomy" id="1877"/>
    <lineage>
        <taxon>Bacteria</taxon>
        <taxon>Bacillati</taxon>
        <taxon>Actinomycetota</taxon>
        <taxon>Actinomycetes</taxon>
        <taxon>Micromonosporales</taxon>
        <taxon>Micromonosporaceae</taxon>
        <taxon>Micromonospora</taxon>
    </lineage>
</organism>
<evidence type="ECO:0000313" key="3">
    <source>
        <dbReference type="Proteomes" id="UP000198253"/>
    </source>
</evidence>
<dbReference type="RefSeq" id="WP_088980096.1">
    <property type="nucleotide sequence ID" value="NZ_LT607413.1"/>
</dbReference>
<feature type="chain" id="PRO_5008704925" description="Secreted protein" evidence="1">
    <location>
        <begin position="33"/>
        <end position="105"/>
    </location>
</feature>
<keyword evidence="1" id="KW-0732">Signal</keyword>
<accession>A0A1C4UJY4</accession>
<proteinExistence type="predicted"/>
<dbReference type="Proteomes" id="UP000198253">
    <property type="component" value="Chromosome I"/>
</dbReference>
<gene>
    <name evidence="2" type="ORF">GA0070618_0402</name>
</gene>
<evidence type="ECO:0000256" key="1">
    <source>
        <dbReference type="SAM" id="SignalP"/>
    </source>
</evidence>
<evidence type="ECO:0000313" key="2">
    <source>
        <dbReference type="EMBL" id="SCE71962.1"/>
    </source>
</evidence>
<protein>
    <recommendedName>
        <fullName evidence="4">Secreted protein</fullName>
    </recommendedName>
</protein>
<dbReference type="OrthoDB" id="9940977at2"/>
<keyword evidence="3" id="KW-1185">Reference proteome</keyword>
<feature type="signal peptide" evidence="1">
    <location>
        <begin position="1"/>
        <end position="32"/>
    </location>
</feature>
<name>A0A1C4UJY4_MICEC</name>
<dbReference type="EMBL" id="LT607413">
    <property type="protein sequence ID" value="SCE71962.1"/>
    <property type="molecule type" value="Genomic_DNA"/>
</dbReference>
<reference evidence="3" key="1">
    <citation type="submission" date="2016-06" db="EMBL/GenBank/DDBJ databases">
        <authorList>
            <person name="Varghese N."/>
            <person name="Submissions Spin"/>
        </authorList>
    </citation>
    <scope>NUCLEOTIDE SEQUENCE [LARGE SCALE GENOMIC DNA]</scope>
    <source>
        <strain evidence="3">DSM 43816</strain>
    </source>
</reference>
<dbReference type="InParanoid" id="A0A1C4UJY4"/>